<feature type="compositionally biased region" description="Basic and acidic residues" evidence="7">
    <location>
        <begin position="1314"/>
        <end position="1323"/>
    </location>
</feature>
<feature type="compositionally biased region" description="Basic and acidic residues" evidence="7">
    <location>
        <begin position="1383"/>
        <end position="1397"/>
    </location>
</feature>
<comment type="caution">
    <text evidence="9">The sequence shown here is derived from an EMBL/GenBank/DDBJ whole genome shotgun (WGS) entry which is preliminary data.</text>
</comment>
<evidence type="ECO:0000256" key="3">
    <source>
        <dbReference type="ARBA" id="ARBA00022454"/>
    </source>
</evidence>
<evidence type="ECO:0000256" key="5">
    <source>
        <dbReference type="ARBA" id="ARBA00023242"/>
    </source>
</evidence>
<dbReference type="EMBL" id="CAVMBE010000016">
    <property type="protein sequence ID" value="CAK3955960.1"/>
    <property type="molecule type" value="Genomic_DNA"/>
</dbReference>
<protein>
    <submittedName>
        <fullName evidence="9">Telomere length regulator rif1</fullName>
    </submittedName>
</protein>
<dbReference type="PANTHER" id="PTHR22928">
    <property type="entry name" value="TELOMERE-ASSOCIATED PROTEIN RIF1"/>
    <property type="match status" value="1"/>
</dbReference>
<feature type="domain" description="Telomere-associated protein Rif1 N-terminal" evidence="8">
    <location>
        <begin position="110"/>
        <end position="483"/>
    </location>
</feature>
<feature type="region of interest" description="Disordered" evidence="7">
    <location>
        <begin position="1161"/>
        <end position="1192"/>
    </location>
</feature>
<evidence type="ECO:0000256" key="1">
    <source>
        <dbReference type="ARBA" id="ARBA00004123"/>
    </source>
</evidence>
<feature type="compositionally biased region" description="Polar residues" evidence="7">
    <location>
        <begin position="1573"/>
        <end position="1594"/>
    </location>
</feature>
<feature type="compositionally biased region" description="Acidic residues" evidence="7">
    <location>
        <begin position="1500"/>
        <end position="1511"/>
    </location>
</feature>
<dbReference type="GO" id="GO:0005634">
    <property type="term" value="C:nucleus"/>
    <property type="evidence" value="ECO:0007669"/>
    <property type="project" value="UniProtKB-SubCell"/>
</dbReference>
<feature type="compositionally biased region" description="Basic and acidic residues" evidence="7">
    <location>
        <begin position="47"/>
        <end position="63"/>
    </location>
</feature>
<accession>A0AAI9E7X0</accession>
<dbReference type="Proteomes" id="UP001296104">
    <property type="component" value="Unassembled WGS sequence"/>
</dbReference>
<feature type="region of interest" description="Disordered" evidence="7">
    <location>
        <begin position="1111"/>
        <end position="1135"/>
    </location>
</feature>
<reference evidence="9" key="1">
    <citation type="submission" date="2023-11" db="EMBL/GenBank/DDBJ databases">
        <authorList>
            <person name="Alioto T."/>
            <person name="Alioto T."/>
            <person name="Gomez Garrido J."/>
        </authorList>
    </citation>
    <scope>NUCLEOTIDE SEQUENCE</scope>
</reference>
<feature type="region of interest" description="Disordered" evidence="7">
    <location>
        <begin position="1"/>
        <end position="81"/>
    </location>
</feature>
<feature type="compositionally biased region" description="Basic residues" evidence="7">
    <location>
        <begin position="1548"/>
        <end position="1557"/>
    </location>
</feature>
<evidence type="ECO:0000256" key="4">
    <source>
        <dbReference type="ARBA" id="ARBA00022895"/>
    </source>
</evidence>
<comment type="subcellular location">
    <subcellularLocation>
        <location evidence="2">Chromosome</location>
        <location evidence="2">Telomere</location>
    </subcellularLocation>
    <subcellularLocation>
        <location evidence="1">Nucleus</location>
    </subcellularLocation>
</comment>
<keyword evidence="10" id="KW-1185">Reference proteome</keyword>
<keyword evidence="6" id="KW-0131">Cell cycle</keyword>
<feature type="compositionally biased region" description="Polar residues" evidence="7">
    <location>
        <begin position="1179"/>
        <end position="1189"/>
    </location>
</feature>
<organism evidence="9 10">
    <name type="scientific">Lecanosticta acicola</name>
    <dbReference type="NCBI Taxonomy" id="111012"/>
    <lineage>
        <taxon>Eukaryota</taxon>
        <taxon>Fungi</taxon>
        <taxon>Dikarya</taxon>
        <taxon>Ascomycota</taxon>
        <taxon>Pezizomycotina</taxon>
        <taxon>Dothideomycetes</taxon>
        <taxon>Dothideomycetidae</taxon>
        <taxon>Mycosphaerellales</taxon>
        <taxon>Mycosphaerellaceae</taxon>
        <taxon>Lecanosticta</taxon>
    </lineage>
</organism>
<evidence type="ECO:0000313" key="10">
    <source>
        <dbReference type="Proteomes" id="UP001296104"/>
    </source>
</evidence>
<sequence length="1710" mass="189301">MRPSADTPPPRSPASSQTRDSTNTKKVDFSPWPTYHKISQPGQTGPHEARISKQTPLRRDSKPLKSILKPASEPLPPTPDELESKLSYFSPQEPGSFRRMLQSILGQLGSTSRDNRRDAYLVLTGAIRQYEGVPDPEAIIDKLGLLQQFISRDLQWKGADGRLDTSIVSQALTLTGMLIFNSDVATAFDSDFQEFLVDRSIAIIEQGDVSKAIVKNHMYLMSQQRFGPAIMTPARADRLVNAVQGIEERCKGNSLISARLIIFQRLIDSVPNTMLHRMRDWMEHVFHGLLSSVDDIRTRAIETCSHAGIRLGTQPSATKVLLEMFDKNVDESEDGQTYGDYFNFRLIQMTAAKELAPLVPQIWGAMILFFRCKRKPLEKWPRIKEWLLTIQKCLNSSDLEVKHQANIAWNKLVFAVMPDSSTAETMRSMLRVPISVAFDKRGNDRLSQQQRQIAMDSYCNLLHYGLRPSLSHEELDAAWDLYVDPILSSMAGSRSKGQHNACRILQGLFGKSNGVWNVNAALEREGIKPEDLPRLDPRWLRTRLARVLRILERILVAGMWTMPDSNKAADGCWGLLLQALAEAGSQEVKTSNELKDAIAQITNLFRRIWSAQSPRRSEVDSSVWMQRYESLLALAVEALGSSHFVEDVLAKTETDEIEAAPTPSHRHSKHSTPAYPAFVFLFALYYQPRSEIKASGLYKKSAAWFLRLLGRSKTSASSNMALLYRSLQFASDVQTDLDVSSQVWSVLAESAIDGIKVTAPASPRDAQIMGNTLSWAIKIFVDGLRCVQFPYCSASADELYTAICQAAKHHGHDGGVALGVMEPLSKLLTPRLDEMPLSSALFAGQVLLQNGVWPKNRQELDQSRKALWTISLELHKSPVFDPFQHVYNLFVGVTDRAYKHVAEMDTSSLQALSEFMSSSIPFFRRCPHSILPVALRQAQNGFAVWVEDRQRSIFPLCEGDAPSTFDRHCIFKVWSELLHLVEGLPRKDSTLLESLEPLLIAGLSSPSKDIVNKSLSFWNSTFGEEASLDYPSRIVPVLRARKAETEVRLPGLPDDNNAEVAVLPAFAESQVGPRAVSDVAFSSSPRVSPGVRKRPLVDNFLIKQHLAAQGLPYDDKSRSSKSAGESAKPKLRHDDSQIDFAPIEASLPSSPAHGDQLLTERQKEVKTRQQGDAQMFPGLSSSPNAQSSARGRRIAKKLDFISDVGDNDEEAIAATPPAPLDGNLMSDDLPSSPTPRAQAGARTSDDTGAYDDNEEDDNETIVDPPSSPPRREASPVQNWVTGPDDTTVVESTAVCGSEQGQSNPSAQVSAGQDIGDRDAECDARPLVATTSDLPSDTQLPTVQLEREAAAAEAQKLALVDTEQTVGESTDTSHKHWTYGKPKKTFEDEIREVEEVARKAATNKGEKDGDELTSSNNTPRSLSKRANASPNVSRISESILQPTEGDNEPASQTSPANTLGSSLKGKKRKRTDQAESRSEPKRSKPSPFKRFFSNLVGSQQEAEEEDDIDDEIVVTISRPRTSPLPKREPEEEPTSVLSRQGGDSPVVQVKRKRGRPRKVVTEENAKRKPGQPKGSGSRQSSQPSTTSDDNGSSVSVVRDTPAPANPRKSARLSQDASADSSSRRVAATQPEDDVEEQDEEVVSPDQQLAMEQSAAERRIAQPKSILGRLRGVLDDCKKMVFGSVEEERQFDDMLFEIRREVHDAGRRTRER</sequence>
<gene>
    <name evidence="9" type="ORF">LECACI_7A003349</name>
</gene>
<dbReference type="Pfam" id="PF12231">
    <property type="entry name" value="Rif1_N"/>
    <property type="match status" value="1"/>
</dbReference>
<feature type="compositionally biased region" description="Polar residues" evidence="7">
    <location>
        <begin position="1411"/>
        <end position="1440"/>
    </location>
</feature>
<evidence type="ECO:0000259" key="8">
    <source>
        <dbReference type="Pfam" id="PF12231"/>
    </source>
</evidence>
<dbReference type="GO" id="GO:0000723">
    <property type="term" value="P:telomere maintenance"/>
    <property type="evidence" value="ECO:0007669"/>
    <property type="project" value="TreeGrafter"/>
</dbReference>
<evidence type="ECO:0000256" key="6">
    <source>
        <dbReference type="ARBA" id="ARBA00023306"/>
    </source>
</evidence>
<evidence type="ECO:0000256" key="2">
    <source>
        <dbReference type="ARBA" id="ARBA00004574"/>
    </source>
</evidence>
<feature type="compositionally biased region" description="Basic and acidic residues" evidence="7">
    <location>
        <begin position="1470"/>
        <end position="1481"/>
    </location>
</feature>
<feature type="compositionally biased region" description="Acidic residues" evidence="7">
    <location>
        <begin position="1629"/>
        <end position="1641"/>
    </location>
</feature>
<feature type="compositionally biased region" description="Polar residues" evidence="7">
    <location>
        <begin position="1448"/>
        <end position="1460"/>
    </location>
</feature>
<keyword evidence="4" id="KW-0779">Telomere</keyword>
<feature type="compositionally biased region" description="Acidic residues" evidence="7">
    <location>
        <begin position="1248"/>
        <end position="1260"/>
    </location>
</feature>
<dbReference type="InterPro" id="IPR016024">
    <property type="entry name" value="ARM-type_fold"/>
</dbReference>
<feature type="compositionally biased region" description="Pro residues" evidence="7">
    <location>
        <begin position="1"/>
        <end position="12"/>
    </location>
</feature>
<feature type="compositionally biased region" description="Polar residues" evidence="7">
    <location>
        <begin position="1298"/>
        <end position="1310"/>
    </location>
</feature>
<feature type="compositionally biased region" description="Polar residues" evidence="7">
    <location>
        <begin position="1328"/>
        <end position="1341"/>
    </location>
</feature>
<dbReference type="InterPro" id="IPR022031">
    <property type="entry name" value="Rif1_N"/>
</dbReference>
<dbReference type="GO" id="GO:0140445">
    <property type="term" value="C:chromosome, telomeric repeat region"/>
    <property type="evidence" value="ECO:0007669"/>
    <property type="project" value="TreeGrafter"/>
</dbReference>
<keyword evidence="5" id="KW-0539">Nucleus</keyword>
<evidence type="ECO:0000256" key="7">
    <source>
        <dbReference type="SAM" id="MobiDB-lite"/>
    </source>
</evidence>
<evidence type="ECO:0000313" key="9">
    <source>
        <dbReference type="EMBL" id="CAK3955960.1"/>
    </source>
</evidence>
<keyword evidence="3" id="KW-0158">Chromosome</keyword>
<feature type="compositionally biased region" description="Low complexity" evidence="7">
    <location>
        <begin position="1610"/>
        <end position="1628"/>
    </location>
</feature>
<name>A0AAI9E7X0_9PEZI</name>
<dbReference type="SUPFAM" id="SSF48371">
    <property type="entry name" value="ARM repeat"/>
    <property type="match status" value="1"/>
</dbReference>
<dbReference type="PANTHER" id="PTHR22928:SF3">
    <property type="entry name" value="TELOMERE-ASSOCIATED PROTEIN RIF1"/>
    <property type="match status" value="1"/>
</dbReference>
<feature type="region of interest" description="Disordered" evidence="7">
    <location>
        <begin position="1211"/>
        <end position="1659"/>
    </location>
</feature>
<proteinExistence type="predicted"/>